<evidence type="ECO:0000313" key="2">
    <source>
        <dbReference type="Proteomes" id="UP001341840"/>
    </source>
</evidence>
<gene>
    <name evidence="1" type="ORF">PIB30_055442</name>
</gene>
<organism evidence="1 2">
    <name type="scientific">Stylosanthes scabra</name>
    <dbReference type="NCBI Taxonomy" id="79078"/>
    <lineage>
        <taxon>Eukaryota</taxon>
        <taxon>Viridiplantae</taxon>
        <taxon>Streptophyta</taxon>
        <taxon>Embryophyta</taxon>
        <taxon>Tracheophyta</taxon>
        <taxon>Spermatophyta</taxon>
        <taxon>Magnoliopsida</taxon>
        <taxon>eudicotyledons</taxon>
        <taxon>Gunneridae</taxon>
        <taxon>Pentapetalae</taxon>
        <taxon>rosids</taxon>
        <taxon>fabids</taxon>
        <taxon>Fabales</taxon>
        <taxon>Fabaceae</taxon>
        <taxon>Papilionoideae</taxon>
        <taxon>50 kb inversion clade</taxon>
        <taxon>dalbergioids sensu lato</taxon>
        <taxon>Dalbergieae</taxon>
        <taxon>Pterocarpus clade</taxon>
        <taxon>Stylosanthes</taxon>
    </lineage>
</organism>
<dbReference type="Proteomes" id="UP001341840">
    <property type="component" value="Unassembled WGS sequence"/>
</dbReference>
<keyword evidence="2" id="KW-1185">Reference proteome</keyword>
<evidence type="ECO:0000313" key="1">
    <source>
        <dbReference type="EMBL" id="MED6160883.1"/>
    </source>
</evidence>
<dbReference type="EMBL" id="JASCZI010121261">
    <property type="protein sequence ID" value="MED6160883.1"/>
    <property type="molecule type" value="Genomic_DNA"/>
</dbReference>
<name>A0ABU6ULF0_9FABA</name>
<comment type="caution">
    <text evidence="1">The sequence shown here is derived from an EMBL/GenBank/DDBJ whole genome shotgun (WGS) entry which is preliminary data.</text>
</comment>
<protein>
    <submittedName>
        <fullName evidence="1">Uncharacterized protein</fullName>
    </submittedName>
</protein>
<accession>A0ABU6ULF0</accession>
<proteinExistence type="predicted"/>
<sequence length="105" mass="11299">MDVAKVLDALRMEGLIPFTPSGDSSPKLATCPKHLGYLLGSKNLSCSGLASLAASWYQGFEDQNLKRASCATVLTLAYHSLGVVYGDLSTSSLYVYNTFLVIIYV</sequence>
<reference evidence="1 2" key="1">
    <citation type="journal article" date="2023" name="Plants (Basel)">
        <title>Bridging the Gap: Combining Genomics and Transcriptomics Approaches to Understand Stylosanthes scabra, an Orphan Legume from the Brazilian Caatinga.</title>
        <authorList>
            <person name="Ferreira-Neto J.R.C."/>
            <person name="da Silva M.D."/>
            <person name="Binneck E."/>
            <person name="de Melo N.F."/>
            <person name="da Silva R.H."/>
            <person name="de Melo A.L.T.M."/>
            <person name="Pandolfi V."/>
            <person name="Bustamante F.O."/>
            <person name="Brasileiro-Vidal A.C."/>
            <person name="Benko-Iseppon A.M."/>
        </authorList>
    </citation>
    <scope>NUCLEOTIDE SEQUENCE [LARGE SCALE GENOMIC DNA]</scope>
    <source>
        <tissue evidence="1">Leaves</tissue>
    </source>
</reference>